<keyword evidence="2" id="KW-1133">Transmembrane helix</keyword>
<reference evidence="4 5" key="1">
    <citation type="submission" date="2018-08" db="EMBL/GenBank/DDBJ databases">
        <title>A genome reference for cultivated species of the human gut microbiota.</title>
        <authorList>
            <person name="Zou Y."/>
            <person name="Xue W."/>
            <person name="Luo G."/>
        </authorList>
    </citation>
    <scope>NUCLEOTIDE SEQUENCE [LARGE SCALE GENOMIC DNA]</scope>
    <source>
        <strain evidence="4 5">AF45-17</strain>
    </source>
</reference>
<feature type="transmembrane region" description="Helical" evidence="2">
    <location>
        <begin position="21"/>
        <end position="43"/>
    </location>
</feature>
<keyword evidence="4" id="KW-0121">Carboxypeptidase</keyword>
<dbReference type="RefSeq" id="WP_117529230.1">
    <property type="nucleotide sequence ID" value="NZ_JAQENQ010000001.1"/>
</dbReference>
<keyword evidence="4" id="KW-0378">Hydrolase</keyword>
<proteinExistence type="predicted"/>
<dbReference type="Gene3D" id="3.30.1380.10">
    <property type="match status" value="1"/>
</dbReference>
<dbReference type="GO" id="GO:0006508">
    <property type="term" value="P:proteolysis"/>
    <property type="evidence" value="ECO:0007669"/>
    <property type="project" value="InterPro"/>
</dbReference>
<comment type="caution">
    <text evidence="4">The sequence shown here is derived from an EMBL/GenBank/DDBJ whole genome shotgun (WGS) entry which is preliminary data.</text>
</comment>
<dbReference type="InterPro" id="IPR009045">
    <property type="entry name" value="Zn_M74/Hedgehog-like"/>
</dbReference>
<protein>
    <submittedName>
        <fullName evidence="4">D-alanyl-D-alanine carboxypeptidase family protein</fullName>
    </submittedName>
</protein>
<name>A0A3E2TBY2_9FIRM</name>
<gene>
    <name evidence="4" type="ORF">DW070_16715</name>
</gene>
<evidence type="ECO:0000313" key="4">
    <source>
        <dbReference type="EMBL" id="RGB72306.1"/>
    </source>
</evidence>
<evidence type="ECO:0000259" key="3">
    <source>
        <dbReference type="Pfam" id="PF02557"/>
    </source>
</evidence>
<evidence type="ECO:0000256" key="2">
    <source>
        <dbReference type="SAM" id="Phobius"/>
    </source>
</evidence>
<dbReference type="InterPro" id="IPR052179">
    <property type="entry name" value="DD-CPase-like"/>
</dbReference>
<dbReference type="PANTHER" id="PTHR34385:SF1">
    <property type="entry name" value="PEPTIDOGLYCAN L-ALANYL-D-GLUTAMATE ENDOPEPTIDASE CWLK"/>
    <property type="match status" value="1"/>
</dbReference>
<dbReference type="EMBL" id="QVEP01000080">
    <property type="protein sequence ID" value="RGB72306.1"/>
    <property type="molecule type" value="Genomic_DNA"/>
</dbReference>
<organism evidence="4 5">
    <name type="scientific">Coprococcus catus</name>
    <dbReference type="NCBI Taxonomy" id="116085"/>
    <lineage>
        <taxon>Bacteria</taxon>
        <taxon>Bacillati</taxon>
        <taxon>Bacillota</taxon>
        <taxon>Clostridia</taxon>
        <taxon>Lachnospirales</taxon>
        <taxon>Lachnospiraceae</taxon>
        <taxon>Coprococcus</taxon>
    </lineage>
</organism>
<dbReference type="SUPFAM" id="SSF55166">
    <property type="entry name" value="Hedgehog/DD-peptidase"/>
    <property type="match status" value="1"/>
</dbReference>
<keyword evidence="2" id="KW-0812">Transmembrane</keyword>
<dbReference type="Pfam" id="PF02557">
    <property type="entry name" value="VanY"/>
    <property type="match status" value="1"/>
</dbReference>
<dbReference type="AlphaFoldDB" id="A0A3E2TBY2"/>
<dbReference type="InterPro" id="IPR003709">
    <property type="entry name" value="VanY-like_core_dom"/>
</dbReference>
<dbReference type="InterPro" id="IPR058193">
    <property type="entry name" value="VanY/YodJ_core_dom"/>
</dbReference>
<accession>A0A3E2TBY2</accession>
<feature type="domain" description="D-alanyl-D-alanine carboxypeptidase-like core" evidence="3">
    <location>
        <begin position="133"/>
        <end position="265"/>
    </location>
</feature>
<dbReference type="PANTHER" id="PTHR34385">
    <property type="entry name" value="D-ALANYL-D-ALANINE CARBOXYPEPTIDASE"/>
    <property type="match status" value="1"/>
</dbReference>
<dbReference type="Proteomes" id="UP000260773">
    <property type="component" value="Unassembled WGS sequence"/>
</dbReference>
<dbReference type="GO" id="GO:0004180">
    <property type="term" value="F:carboxypeptidase activity"/>
    <property type="evidence" value="ECO:0007669"/>
    <property type="project" value="UniProtKB-KW"/>
</dbReference>
<keyword evidence="4" id="KW-0645">Protease</keyword>
<evidence type="ECO:0000256" key="1">
    <source>
        <dbReference type="SAM" id="MobiDB-lite"/>
    </source>
</evidence>
<sequence length="286" mass="31805">MRKRRTRYSERNTRYHSRKGQTFQQIILSIVALFLVVIFLVVLCTDPMGNNGSVPPESVMAAKDADETADSNVSQSDESVSDTESSDGLDQTSDGQTDITASSSDWRLLLVNSTHPIADDYSIDLTELRNGQSVDSRILTDLQEMFDAARSEDIYPIVSDAYRTREEQQALMDDTIQNYEDEGYSAEEATSKAEQVIAKPGTSEHEAGLAIDIAGDEDYGQDTDSVLAWMNDNAYKYGFVLRYPSGKESVTGAAAEDDHYRYVGKEAAKVMYDKGICLEEYLSQNN</sequence>
<evidence type="ECO:0000313" key="5">
    <source>
        <dbReference type="Proteomes" id="UP000260773"/>
    </source>
</evidence>
<keyword evidence="2" id="KW-0472">Membrane</keyword>
<dbReference type="CDD" id="cd14852">
    <property type="entry name" value="LD-carboxypeptidase"/>
    <property type="match status" value="1"/>
</dbReference>
<feature type="compositionally biased region" description="Polar residues" evidence="1">
    <location>
        <begin position="88"/>
        <end position="99"/>
    </location>
</feature>
<feature type="region of interest" description="Disordered" evidence="1">
    <location>
        <begin position="55"/>
        <end position="99"/>
    </location>
</feature>